<feature type="transmembrane region" description="Helical" evidence="1">
    <location>
        <begin position="33"/>
        <end position="50"/>
    </location>
</feature>
<evidence type="ECO:0000313" key="2">
    <source>
        <dbReference type="EMBL" id="SFB78130.1"/>
    </source>
</evidence>
<keyword evidence="1" id="KW-1133">Transmembrane helix</keyword>
<keyword evidence="1" id="KW-0472">Membrane</keyword>
<evidence type="ECO:0000256" key="1">
    <source>
        <dbReference type="SAM" id="Phobius"/>
    </source>
</evidence>
<feature type="transmembrane region" description="Helical" evidence="1">
    <location>
        <begin position="9"/>
        <end position="27"/>
    </location>
</feature>
<dbReference type="OrthoDB" id="1448671at2"/>
<dbReference type="STRING" id="1334022.SAMN04487907_101608"/>
<reference evidence="3" key="1">
    <citation type="submission" date="2016-10" db="EMBL/GenBank/DDBJ databases">
        <authorList>
            <person name="Varghese N."/>
            <person name="Submissions S."/>
        </authorList>
    </citation>
    <scope>NUCLEOTIDE SEQUENCE [LARGE SCALE GENOMIC DNA]</scope>
    <source>
        <strain evidence="3">DSM 24499</strain>
    </source>
</reference>
<accession>A0A1I1DZK9</accession>
<dbReference type="RefSeq" id="WP_092539898.1">
    <property type="nucleotide sequence ID" value="NZ_FOKV01000001.1"/>
</dbReference>
<keyword evidence="3" id="KW-1185">Reference proteome</keyword>
<keyword evidence="1" id="KW-0812">Transmembrane</keyword>
<proteinExistence type="predicted"/>
<organism evidence="2 3">
    <name type="scientific">Zunongwangia mangrovi</name>
    <dbReference type="NCBI Taxonomy" id="1334022"/>
    <lineage>
        <taxon>Bacteria</taxon>
        <taxon>Pseudomonadati</taxon>
        <taxon>Bacteroidota</taxon>
        <taxon>Flavobacteriia</taxon>
        <taxon>Flavobacteriales</taxon>
        <taxon>Flavobacteriaceae</taxon>
        <taxon>Zunongwangia</taxon>
    </lineage>
</organism>
<sequence length="142" mass="15946">MNLKFIKILGLYQLIAGALGILTFLFFLHTIDLLNVALNGLSIYSGYLLLKKDFKKGLNLSIINQFLQIIGVSLLGFTFKFVAGICLGFYIDLTSDTIIGASVNLNIWQMSFSSNTEQIRISLNFIPVILINYIFREKAKLT</sequence>
<evidence type="ECO:0000313" key="3">
    <source>
        <dbReference type="Proteomes" id="UP000199438"/>
    </source>
</evidence>
<feature type="transmembrane region" description="Helical" evidence="1">
    <location>
        <begin position="118"/>
        <end position="135"/>
    </location>
</feature>
<dbReference type="EMBL" id="FOKV01000001">
    <property type="protein sequence ID" value="SFB78130.1"/>
    <property type="molecule type" value="Genomic_DNA"/>
</dbReference>
<gene>
    <name evidence="2" type="ORF">SAMN04487907_101608</name>
</gene>
<name>A0A1I1DZK9_9FLAO</name>
<dbReference type="Proteomes" id="UP000199438">
    <property type="component" value="Unassembled WGS sequence"/>
</dbReference>
<dbReference type="AlphaFoldDB" id="A0A1I1DZK9"/>
<feature type="transmembrane region" description="Helical" evidence="1">
    <location>
        <begin position="62"/>
        <end position="91"/>
    </location>
</feature>
<protein>
    <submittedName>
        <fullName evidence="2">Uncharacterized protein</fullName>
    </submittedName>
</protein>